<dbReference type="SMART" id="SM00317">
    <property type="entry name" value="SET"/>
    <property type="match status" value="1"/>
</dbReference>
<dbReference type="InterPro" id="IPR046341">
    <property type="entry name" value="SET_dom_sf"/>
</dbReference>
<keyword evidence="2" id="KW-0808">Transferase</keyword>
<dbReference type="Pfam" id="PF00856">
    <property type="entry name" value="SET"/>
    <property type="match status" value="1"/>
</dbReference>
<reference evidence="8 9" key="1">
    <citation type="journal article" date="2018" name="Nat. Ecol. Evol.">
        <title>Genomic signatures of mitonuclear coevolution across populations of Tigriopus californicus.</title>
        <authorList>
            <person name="Barreto F.S."/>
            <person name="Watson E.T."/>
            <person name="Lima T.G."/>
            <person name="Willett C.S."/>
            <person name="Edmands S."/>
            <person name="Li W."/>
            <person name="Burton R.S."/>
        </authorList>
    </citation>
    <scope>NUCLEOTIDE SEQUENCE [LARGE SCALE GENOMIC DNA]</scope>
    <source>
        <strain evidence="8 9">San Diego</strain>
    </source>
</reference>
<accession>A0A553PCD2</accession>
<dbReference type="STRING" id="6832.A0A553PCD2"/>
<dbReference type="Pfam" id="PF01753">
    <property type="entry name" value="zf-MYND"/>
    <property type="match status" value="1"/>
</dbReference>
<dbReference type="GO" id="GO:0008170">
    <property type="term" value="F:N-methyltransferase activity"/>
    <property type="evidence" value="ECO:0007669"/>
    <property type="project" value="UniProtKB-ARBA"/>
</dbReference>
<sequence length="474" mass="53790">MRQFHTIPGKRPFTLELQSQVRTVLNVTVVPVLRLKALILKAWIQDKYAGTKANQCEMPPNYLSSKVQFIHDVRKGRFCLANQSIEAGEVILVEEPIASIVYHPEDLYCHSCAGLLLLALPCPACPDVLFCSLKCLETSLASHHKRECKIRLFGVLKKLAKNVDKVSFGKIIALRLITQKNFLQLEQLQPTDVDETLLPEPEFSDYDFLWSLYALKGSIDHTVVDSLLNLVFNDLPDDPLTPLKEVVRRYSKIVEANSFAIEAPSLNPLQGERLSSFWTIPIEKWQTGSALYLKASLFNHSCDPSAAFVFFNNRIIIAATRKIEPGEEVSISYGPLFYYHDKEHRQLGMNSYDFKCDCEACLGDWPDWTSISTGLVPKSVFSSSKWKPKDLLMETGIRWPLKNPEQFILAVQAVQESEQAAKISSDLVSYRSAMKKRGQLLQVVKPPHFCHLKTRLGVTTGLWYQYWSEYQATG</sequence>
<proteinExistence type="predicted"/>
<dbReference type="SUPFAM" id="SSF82199">
    <property type="entry name" value="SET domain"/>
    <property type="match status" value="1"/>
</dbReference>
<keyword evidence="1" id="KW-0489">Methyltransferase</keyword>
<dbReference type="PANTHER" id="PTHR46165">
    <property type="entry name" value="SET AND MYND DOMAIN-CONTAINING PROTEIN 4"/>
    <property type="match status" value="1"/>
</dbReference>
<dbReference type="GO" id="GO:0005737">
    <property type="term" value="C:cytoplasm"/>
    <property type="evidence" value="ECO:0007669"/>
    <property type="project" value="TreeGrafter"/>
</dbReference>
<dbReference type="OMA" id="NCHDISE"/>
<keyword evidence="6" id="KW-0862">Zinc</keyword>
<evidence type="ECO:0000313" key="8">
    <source>
        <dbReference type="EMBL" id="TRY75318.1"/>
    </source>
</evidence>
<dbReference type="PROSITE" id="PS01360">
    <property type="entry name" value="ZF_MYND_1"/>
    <property type="match status" value="1"/>
</dbReference>
<evidence type="ECO:0000313" key="9">
    <source>
        <dbReference type="Proteomes" id="UP000318571"/>
    </source>
</evidence>
<dbReference type="Gene3D" id="1.10.220.160">
    <property type="match status" value="1"/>
</dbReference>
<dbReference type="InterPro" id="IPR001214">
    <property type="entry name" value="SET_dom"/>
</dbReference>
<evidence type="ECO:0000256" key="1">
    <source>
        <dbReference type="ARBA" id="ARBA00022603"/>
    </source>
</evidence>
<evidence type="ECO:0000259" key="7">
    <source>
        <dbReference type="PROSITE" id="PS50280"/>
    </source>
</evidence>
<dbReference type="SUPFAM" id="SSF144232">
    <property type="entry name" value="HIT/MYND zinc finger-like"/>
    <property type="match status" value="1"/>
</dbReference>
<dbReference type="AlphaFoldDB" id="A0A553PCD2"/>
<evidence type="ECO:0000256" key="3">
    <source>
        <dbReference type="ARBA" id="ARBA00022691"/>
    </source>
</evidence>
<dbReference type="Gene3D" id="2.170.270.10">
    <property type="entry name" value="SET domain"/>
    <property type="match status" value="1"/>
</dbReference>
<dbReference type="GO" id="GO:0005634">
    <property type="term" value="C:nucleus"/>
    <property type="evidence" value="ECO:0007669"/>
    <property type="project" value="TreeGrafter"/>
</dbReference>
<evidence type="ECO:0000256" key="4">
    <source>
        <dbReference type="ARBA" id="ARBA00022723"/>
    </source>
</evidence>
<dbReference type="GO" id="GO:0008757">
    <property type="term" value="F:S-adenosylmethionine-dependent methyltransferase activity"/>
    <property type="evidence" value="ECO:0007669"/>
    <property type="project" value="UniProtKB-ARBA"/>
</dbReference>
<evidence type="ECO:0000256" key="6">
    <source>
        <dbReference type="ARBA" id="ARBA00022833"/>
    </source>
</evidence>
<keyword evidence="3" id="KW-0949">S-adenosyl-L-methionine</keyword>
<evidence type="ECO:0000256" key="2">
    <source>
        <dbReference type="ARBA" id="ARBA00022679"/>
    </source>
</evidence>
<dbReference type="GO" id="GO:0032259">
    <property type="term" value="P:methylation"/>
    <property type="evidence" value="ECO:0007669"/>
    <property type="project" value="UniProtKB-KW"/>
</dbReference>
<dbReference type="InterPro" id="IPR052097">
    <property type="entry name" value="SET-MYND_domain_protein"/>
</dbReference>
<dbReference type="EMBL" id="VCGU01000005">
    <property type="protein sequence ID" value="TRY75318.1"/>
    <property type="molecule type" value="Genomic_DNA"/>
</dbReference>
<dbReference type="GO" id="GO:0008276">
    <property type="term" value="F:protein methyltransferase activity"/>
    <property type="evidence" value="ECO:0007669"/>
    <property type="project" value="UniProtKB-ARBA"/>
</dbReference>
<protein>
    <recommendedName>
        <fullName evidence="7">SET domain-containing protein</fullName>
    </recommendedName>
</protein>
<feature type="domain" description="SET" evidence="7">
    <location>
        <begin position="59"/>
        <end position="334"/>
    </location>
</feature>
<dbReference type="Proteomes" id="UP000318571">
    <property type="component" value="Chromosome 2"/>
</dbReference>
<gene>
    <name evidence="8" type="ORF">TCAL_00745</name>
</gene>
<keyword evidence="5" id="KW-0863">Zinc-finger</keyword>
<keyword evidence="4" id="KW-0479">Metal-binding</keyword>
<dbReference type="GO" id="GO:0008270">
    <property type="term" value="F:zinc ion binding"/>
    <property type="evidence" value="ECO:0007669"/>
    <property type="project" value="UniProtKB-KW"/>
</dbReference>
<keyword evidence="9" id="KW-1185">Reference proteome</keyword>
<dbReference type="GO" id="GO:0042826">
    <property type="term" value="F:histone deacetylase binding"/>
    <property type="evidence" value="ECO:0007669"/>
    <property type="project" value="TreeGrafter"/>
</dbReference>
<name>A0A553PCD2_TIGCA</name>
<organism evidence="8 9">
    <name type="scientific">Tigriopus californicus</name>
    <name type="common">Marine copepod</name>
    <dbReference type="NCBI Taxonomy" id="6832"/>
    <lineage>
        <taxon>Eukaryota</taxon>
        <taxon>Metazoa</taxon>
        <taxon>Ecdysozoa</taxon>
        <taxon>Arthropoda</taxon>
        <taxon>Crustacea</taxon>
        <taxon>Multicrustacea</taxon>
        <taxon>Hexanauplia</taxon>
        <taxon>Copepoda</taxon>
        <taxon>Harpacticoida</taxon>
        <taxon>Harpacticidae</taxon>
        <taxon>Tigriopus</taxon>
    </lineage>
</organism>
<dbReference type="PROSITE" id="PS50280">
    <property type="entry name" value="SET"/>
    <property type="match status" value="1"/>
</dbReference>
<dbReference type="PANTHER" id="PTHR46165:SF6">
    <property type="entry name" value="SET AND MYND DOMAIN-CONTAINING PROTEIN 4-LIKE PROTEIN"/>
    <property type="match status" value="1"/>
</dbReference>
<dbReference type="InterPro" id="IPR002893">
    <property type="entry name" value="Znf_MYND"/>
</dbReference>
<comment type="caution">
    <text evidence="8">The sequence shown here is derived from an EMBL/GenBank/DDBJ whole genome shotgun (WGS) entry which is preliminary data.</text>
</comment>
<evidence type="ECO:0000256" key="5">
    <source>
        <dbReference type="ARBA" id="ARBA00022771"/>
    </source>
</evidence>
<dbReference type="Gene3D" id="6.10.140.2220">
    <property type="match status" value="1"/>
</dbReference>